<protein>
    <submittedName>
        <fullName evidence="2">Uncharacterized protein</fullName>
    </submittedName>
</protein>
<accession>A0A9D1SGN0</accession>
<evidence type="ECO:0000313" key="3">
    <source>
        <dbReference type="Proteomes" id="UP000824081"/>
    </source>
</evidence>
<reference evidence="2" key="2">
    <citation type="journal article" date="2021" name="PeerJ">
        <title>Extensive microbial diversity within the chicken gut microbiome revealed by metagenomics and culture.</title>
        <authorList>
            <person name="Gilroy R."/>
            <person name="Ravi A."/>
            <person name="Getino M."/>
            <person name="Pursley I."/>
            <person name="Horton D.L."/>
            <person name="Alikhan N.F."/>
            <person name="Baker D."/>
            <person name="Gharbi K."/>
            <person name="Hall N."/>
            <person name="Watson M."/>
            <person name="Adriaenssens E.M."/>
            <person name="Foster-Nyarko E."/>
            <person name="Jarju S."/>
            <person name="Secka A."/>
            <person name="Antonio M."/>
            <person name="Oren A."/>
            <person name="Chaudhuri R.R."/>
            <person name="La Ragione R."/>
            <person name="Hildebrand F."/>
            <person name="Pallen M.J."/>
        </authorList>
    </citation>
    <scope>NUCLEOTIDE SEQUENCE</scope>
    <source>
        <strain evidence="2">11687</strain>
    </source>
</reference>
<dbReference type="EMBL" id="DVMZ01000135">
    <property type="protein sequence ID" value="HIU59466.1"/>
    <property type="molecule type" value="Genomic_DNA"/>
</dbReference>
<evidence type="ECO:0000256" key="1">
    <source>
        <dbReference type="SAM" id="Phobius"/>
    </source>
</evidence>
<keyword evidence="1" id="KW-1133">Transmembrane helix</keyword>
<dbReference type="AlphaFoldDB" id="A0A9D1SGN0"/>
<sequence>MRFRNSVRLLMENFKNVYKILVYKLVILVVTAALTSALLLPGLMEILESAEMTAFVEDIREFVRALIGGNSEFLA</sequence>
<feature type="transmembrane region" description="Helical" evidence="1">
    <location>
        <begin position="21"/>
        <end position="43"/>
    </location>
</feature>
<comment type="caution">
    <text evidence="2">The sequence shown here is derived from an EMBL/GenBank/DDBJ whole genome shotgun (WGS) entry which is preliminary data.</text>
</comment>
<organism evidence="2 3">
    <name type="scientific">Candidatus Scatosoma pullistercoris</name>
    <dbReference type="NCBI Taxonomy" id="2840934"/>
    <lineage>
        <taxon>Bacteria</taxon>
        <taxon>Bacillati</taxon>
        <taxon>Bacillota</taxon>
        <taxon>Clostridia</taxon>
        <taxon>Candidatus Scatosoma</taxon>
    </lineage>
</organism>
<keyword evidence="1" id="KW-0812">Transmembrane</keyword>
<keyword evidence="1" id="KW-0472">Membrane</keyword>
<name>A0A9D1SGN0_9FIRM</name>
<evidence type="ECO:0000313" key="2">
    <source>
        <dbReference type="EMBL" id="HIU59466.1"/>
    </source>
</evidence>
<dbReference type="Proteomes" id="UP000824081">
    <property type="component" value="Unassembled WGS sequence"/>
</dbReference>
<reference evidence="2" key="1">
    <citation type="submission" date="2020-10" db="EMBL/GenBank/DDBJ databases">
        <authorList>
            <person name="Gilroy R."/>
        </authorList>
    </citation>
    <scope>NUCLEOTIDE SEQUENCE</scope>
    <source>
        <strain evidence="2">11687</strain>
    </source>
</reference>
<proteinExistence type="predicted"/>
<gene>
    <name evidence="2" type="ORF">IAC57_05115</name>
</gene>
<feature type="non-terminal residue" evidence="2">
    <location>
        <position position="75"/>
    </location>
</feature>